<keyword evidence="4 9" id="KW-0812">Transmembrane</keyword>
<gene>
    <name evidence="11" type="ORF">BCF46_3136</name>
</gene>
<accession>A0A497VWV6</accession>
<feature type="transmembrane region" description="Helical" evidence="10">
    <location>
        <begin position="27"/>
        <end position="46"/>
    </location>
</feature>
<dbReference type="EMBL" id="RCCE01000005">
    <property type="protein sequence ID" value="RLJ41343.1"/>
    <property type="molecule type" value="Genomic_DNA"/>
</dbReference>
<dbReference type="FunFam" id="1.10.3730.20:FF:000001">
    <property type="entry name" value="Quaternary ammonium compound resistance transporter SugE"/>
    <property type="match status" value="1"/>
</dbReference>
<evidence type="ECO:0000256" key="1">
    <source>
        <dbReference type="ARBA" id="ARBA00004651"/>
    </source>
</evidence>
<dbReference type="InterPro" id="IPR000390">
    <property type="entry name" value="Small_drug/metabolite_transptr"/>
</dbReference>
<keyword evidence="5 10" id="KW-1133">Transmembrane helix</keyword>
<dbReference type="PANTHER" id="PTHR30561">
    <property type="entry name" value="SMR FAMILY PROTON-DEPENDENT DRUG EFFLUX TRANSPORTER SUGE"/>
    <property type="match status" value="1"/>
</dbReference>
<dbReference type="InterPro" id="IPR045324">
    <property type="entry name" value="Small_multidrug_res"/>
</dbReference>
<evidence type="ECO:0000256" key="2">
    <source>
        <dbReference type="ARBA" id="ARBA00022448"/>
    </source>
</evidence>
<evidence type="ECO:0000313" key="11">
    <source>
        <dbReference type="EMBL" id="RLJ41343.1"/>
    </source>
</evidence>
<reference evidence="11 12" key="1">
    <citation type="submission" date="2018-10" db="EMBL/GenBank/DDBJ databases">
        <title>Genomic Encyclopedia of Archaeal and Bacterial Type Strains, Phase II (KMG-II): from individual species to whole genera.</title>
        <authorList>
            <person name="Goeker M."/>
        </authorList>
    </citation>
    <scope>NUCLEOTIDE SEQUENCE [LARGE SCALE GENOMIC DNA]</scope>
    <source>
        <strain evidence="11 12">DSM 29466</strain>
    </source>
</reference>
<keyword evidence="12" id="KW-1185">Reference proteome</keyword>
<dbReference type="GO" id="GO:1990961">
    <property type="term" value="P:xenobiotic detoxification by transmembrane export across the plasma membrane"/>
    <property type="evidence" value="ECO:0007669"/>
    <property type="project" value="UniProtKB-ARBA"/>
</dbReference>
<dbReference type="SUPFAM" id="SSF103481">
    <property type="entry name" value="Multidrug resistance efflux transporter EmrE"/>
    <property type="match status" value="1"/>
</dbReference>
<evidence type="ECO:0000256" key="8">
    <source>
        <dbReference type="ARBA" id="ARBA00039168"/>
    </source>
</evidence>
<dbReference type="AlphaFoldDB" id="A0A497VWV6"/>
<dbReference type="OrthoDB" id="9808638at2"/>
<sequence length="106" mass="11301">MPWIYLIFAGLLEIVWAFFMKKSVGFTLFVPSVITIVTMAASFALLSLAMRTLPLGTAYAVWTGIGAIGAFAVGIVFLDEAVNPLRLAAAMLIFVGILLMKVSSAA</sequence>
<dbReference type="InterPro" id="IPR037185">
    <property type="entry name" value="EmrE-like"/>
</dbReference>
<evidence type="ECO:0000256" key="4">
    <source>
        <dbReference type="ARBA" id="ARBA00022692"/>
    </source>
</evidence>
<evidence type="ECO:0000256" key="3">
    <source>
        <dbReference type="ARBA" id="ARBA00022475"/>
    </source>
</evidence>
<comment type="caution">
    <text evidence="11">The sequence shown here is derived from an EMBL/GenBank/DDBJ whole genome shotgun (WGS) entry which is preliminary data.</text>
</comment>
<keyword evidence="6 10" id="KW-0472">Membrane</keyword>
<evidence type="ECO:0000256" key="9">
    <source>
        <dbReference type="RuleBase" id="RU003942"/>
    </source>
</evidence>
<evidence type="ECO:0000256" key="10">
    <source>
        <dbReference type="SAM" id="Phobius"/>
    </source>
</evidence>
<name>A0A497VWV6_9RHOB</name>
<keyword evidence="3" id="KW-1003">Cell membrane</keyword>
<evidence type="ECO:0000256" key="5">
    <source>
        <dbReference type="ARBA" id="ARBA00022989"/>
    </source>
</evidence>
<protein>
    <recommendedName>
        <fullName evidence="8">Guanidinium exporter</fullName>
    </recommendedName>
</protein>
<evidence type="ECO:0000256" key="7">
    <source>
        <dbReference type="ARBA" id="ARBA00038151"/>
    </source>
</evidence>
<comment type="subcellular location">
    <subcellularLocation>
        <location evidence="1 9">Cell membrane</location>
        <topology evidence="1 9">Multi-pass membrane protein</topology>
    </subcellularLocation>
</comment>
<dbReference type="GO" id="GO:0005886">
    <property type="term" value="C:plasma membrane"/>
    <property type="evidence" value="ECO:0007669"/>
    <property type="project" value="UniProtKB-SubCell"/>
</dbReference>
<dbReference type="PANTHER" id="PTHR30561:SF0">
    <property type="entry name" value="GUANIDINIUM EXPORTER"/>
    <property type="match status" value="1"/>
</dbReference>
<evidence type="ECO:0000313" key="12">
    <source>
        <dbReference type="Proteomes" id="UP000269157"/>
    </source>
</evidence>
<organism evidence="11 12">
    <name type="scientific">Litoreibacter meonggei</name>
    <dbReference type="NCBI Taxonomy" id="1049199"/>
    <lineage>
        <taxon>Bacteria</taxon>
        <taxon>Pseudomonadati</taxon>
        <taxon>Pseudomonadota</taxon>
        <taxon>Alphaproteobacteria</taxon>
        <taxon>Rhodobacterales</taxon>
        <taxon>Roseobacteraceae</taxon>
        <taxon>Litoreibacter</taxon>
    </lineage>
</organism>
<dbReference type="RefSeq" id="WP_121026249.1">
    <property type="nucleotide sequence ID" value="NZ_RCCE01000005.1"/>
</dbReference>
<dbReference type="Pfam" id="PF00893">
    <property type="entry name" value="Multi_Drug_Res"/>
    <property type="match status" value="1"/>
</dbReference>
<feature type="transmembrane region" description="Helical" evidence="10">
    <location>
        <begin position="84"/>
        <end position="102"/>
    </location>
</feature>
<dbReference type="Proteomes" id="UP000269157">
    <property type="component" value="Unassembled WGS sequence"/>
</dbReference>
<proteinExistence type="inferred from homology"/>
<evidence type="ECO:0000256" key="6">
    <source>
        <dbReference type="ARBA" id="ARBA00023136"/>
    </source>
</evidence>
<keyword evidence="2" id="KW-0813">Transport</keyword>
<feature type="transmembrane region" description="Helical" evidence="10">
    <location>
        <begin position="58"/>
        <end position="78"/>
    </location>
</feature>
<comment type="similarity">
    <text evidence="7">Belongs to the drug/metabolite transporter (DMT) superfamily. Small multidrug resistance (SMR) (TC 2.A.7.1) family. Gdx/SugE subfamily.</text>
</comment>
<dbReference type="GO" id="GO:0022857">
    <property type="term" value="F:transmembrane transporter activity"/>
    <property type="evidence" value="ECO:0007669"/>
    <property type="project" value="InterPro"/>
</dbReference>
<dbReference type="Gene3D" id="1.10.3730.20">
    <property type="match status" value="1"/>
</dbReference>